<evidence type="ECO:0000256" key="2">
    <source>
        <dbReference type="SAM" id="Phobius"/>
    </source>
</evidence>
<dbReference type="InterPro" id="IPR000792">
    <property type="entry name" value="Tscrpt_reg_LuxR_C"/>
</dbReference>
<evidence type="ECO:0000259" key="4">
    <source>
        <dbReference type="PROSITE" id="PS50043"/>
    </source>
</evidence>
<feature type="coiled-coil region" evidence="1">
    <location>
        <begin position="767"/>
        <end position="806"/>
    </location>
</feature>
<dbReference type="InterPro" id="IPR016032">
    <property type="entry name" value="Sig_transdc_resp-reg_C-effctor"/>
</dbReference>
<feature type="signal peptide" evidence="3">
    <location>
        <begin position="1"/>
        <end position="22"/>
    </location>
</feature>
<dbReference type="InterPro" id="IPR036388">
    <property type="entry name" value="WH-like_DNA-bd_sf"/>
</dbReference>
<dbReference type="RefSeq" id="WP_104419583.1">
    <property type="nucleotide sequence ID" value="NZ_PTJC01000006.1"/>
</dbReference>
<protein>
    <submittedName>
        <fullName evidence="5">Regulatory LuxR family protein</fullName>
    </submittedName>
</protein>
<comment type="caution">
    <text evidence="5">The sequence shown here is derived from an EMBL/GenBank/DDBJ whole genome shotgun (WGS) entry which is preliminary data.</text>
</comment>
<dbReference type="Gene3D" id="2.130.10.10">
    <property type="entry name" value="YVTN repeat-like/Quinoprotein amine dehydrogenase"/>
    <property type="match status" value="1"/>
</dbReference>
<keyword evidence="6" id="KW-1185">Reference proteome</keyword>
<dbReference type="GO" id="GO:0006355">
    <property type="term" value="P:regulation of DNA-templated transcription"/>
    <property type="evidence" value="ECO:0007669"/>
    <property type="project" value="InterPro"/>
</dbReference>
<dbReference type="PROSITE" id="PS50043">
    <property type="entry name" value="HTH_LUXR_2"/>
    <property type="match status" value="1"/>
</dbReference>
<dbReference type="GO" id="GO:0003677">
    <property type="term" value="F:DNA binding"/>
    <property type="evidence" value="ECO:0007669"/>
    <property type="project" value="InterPro"/>
</dbReference>
<sequence length="930" mass="104529">MLVVRLLGPVLLLLAFHLRAAAQELPPVTRFEPATYGAGSQNWMVGQDEDRFIYVANNDGLLEYNGAQWHRYPSPNESILRSVLSVGDRVYTGSYMEFGYWEREATGRLLYRSLSEGVATQLLPDEQFWSILVYDEAVIFQSLQQFFLYRPESGALVVLRPGGGITKTFRLRNGLYFTGPERGLYALEGGQIRTLLPPGSASAPIVHLWEEDGQLVYQTDTAGTFVLGEDGPESLDRFPFLRGKRIYSALALQRGGHAFGTISNGLYLTDDGGNLLHHIDQVKGLTNNTVLSLFQDAQSNLWAGSDNGLNCINLPSPIRKYTDRSGRVGTVYAAARHAGRLYLGSNQGLFVRESGGEFTLIPGTRGQVWSLFAYGGQLFAGHDSGTFAITGGTARLIADLPGTWTFQSVPGHPDWLLQGNYRGLSVLERGPEGWRLRNAVEGFDLSARYLVLRPGGDAYVSHEYRGVYGLRLDPDYRRVTDVQHYEQPAKGKNAGLAAFQDSVYYYSREGIFVLRDFRSGFVRSPHLSEQVTGEGYVSGRLNATDERLWFVHADGLGYFQRGALRESLGRADIALAAGLIDAPLGYENITPIGRDTLLIGTADGYLTLARAAVPLQRHELYLTGVSSQSGQEASQVLDLTGGGSVPYAARNLAFSLAVPDYSKYFHPQYQYRLRGLTDTWSEWTEETTLRFPTLSYGNYVLEARSVLGRRMSENTVAYPFTVARPWYASYPAILLYLLGAAALTFLLHRSYTGYYRKKQRLWQVEKERAMAARQRQAELEVARLNNERLQEDIEAKNREAALSTMNLVKKNELLQQIKDELLASRDPQKNIREVVKTIDRNIDEAETWELFRDAFENADRDFFKKVKERHPDLTPNDLKLCAYLRLNLSSKEIAPMLNISPRSVEVKRYRLRKKMGLERDTGLTEYILDI</sequence>
<proteinExistence type="predicted"/>
<dbReference type="EMBL" id="PTJC01000006">
    <property type="protein sequence ID" value="PPK85064.1"/>
    <property type="molecule type" value="Genomic_DNA"/>
</dbReference>
<evidence type="ECO:0000313" key="5">
    <source>
        <dbReference type="EMBL" id="PPK85064.1"/>
    </source>
</evidence>
<feature type="domain" description="HTH luxR-type" evidence="4">
    <location>
        <begin position="866"/>
        <end position="930"/>
    </location>
</feature>
<dbReference type="AlphaFoldDB" id="A0A2S6I1M2"/>
<dbReference type="OrthoDB" id="1090267at2"/>
<keyword evidence="1" id="KW-0175">Coiled coil</keyword>
<dbReference type="Pfam" id="PF07494">
    <property type="entry name" value="Reg_prop"/>
    <property type="match status" value="1"/>
</dbReference>
<feature type="transmembrane region" description="Helical" evidence="2">
    <location>
        <begin position="726"/>
        <end position="747"/>
    </location>
</feature>
<organism evidence="5 6">
    <name type="scientific">Neolewinella xylanilytica</name>
    <dbReference type="NCBI Taxonomy" id="1514080"/>
    <lineage>
        <taxon>Bacteria</taxon>
        <taxon>Pseudomonadati</taxon>
        <taxon>Bacteroidota</taxon>
        <taxon>Saprospiria</taxon>
        <taxon>Saprospirales</taxon>
        <taxon>Lewinellaceae</taxon>
        <taxon>Neolewinella</taxon>
    </lineage>
</organism>
<dbReference type="Proteomes" id="UP000237662">
    <property type="component" value="Unassembled WGS sequence"/>
</dbReference>
<dbReference type="Pfam" id="PF00196">
    <property type="entry name" value="GerE"/>
    <property type="match status" value="1"/>
</dbReference>
<keyword evidence="2" id="KW-1133">Transmembrane helix</keyword>
<dbReference type="Gene3D" id="1.10.10.10">
    <property type="entry name" value="Winged helix-like DNA-binding domain superfamily/Winged helix DNA-binding domain"/>
    <property type="match status" value="1"/>
</dbReference>
<dbReference type="InterPro" id="IPR013783">
    <property type="entry name" value="Ig-like_fold"/>
</dbReference>
<dbReference type="InterPro" id="IPR011110">
    <property type="entry name" value="Reg_prop"/>
</dbReference>
<evidence type="ECO:0000313" key="6">
    <source>
        <dbReference type="Proteomes" id="UP000237662"/>
    </source>
</evidence>
<evidence type="ECO:0000256" key="1">
    <source>
        <dbReference type="SAM" id="Coils"/>
    </source>
</evidence>
<feature type="chain" id="PRO_5015540683" evidence="3">
    <location>
        <begin position="23"/>
        <end position="930"/>
    </location>
</feature>
<reference evidence="5 6" key="1">
    <citation type="submission" date="2018-02" db="EMBL/GenBank/DDBJ databases">
        <title>Genomic Encyclopedia of Archaeal and Bacterial Type Strains, Phase II (KMG-II): from individual species to whole genera.</title>
        <authorList>
            <person name="Goeker M."/>
        </authorList>
    </citation>
    <scope>NUCLEOTIDE SEQUENCE [LARGE SCALE GENOMIC DNA]</scope>
    <source>
        <strain evidence="5 6">DSM 29526</strain>
    </source>
</reference>
<accession>A0A2S6I1M2</accession>
<dbReference type="Gene3D" id="2.60.40.10">
    <property type="entry name" value="Immunoglobulins"/>
    <property type="match status" value="1"/>
</dbReference>
<dbReference type="InterPro" id="IPR015943">
    <property type="entry name" value="WD40/YVTN_repeat-like_dom_sf"/>
</dbReference>
<evidence type="ECO:0000256" key="3">
    <source>
        <dbReference type="SAM" id="SignalP"/>
    </source>
</evidence>
<keyword evidence="3" id="KW-0732">Signal</keyword>
<keyword evidence="2" id="KW-0472">Membrane</keyword>
<gene>
    <name evidence="5" type="ORF">CLV84_1954</name>
</gene>
<dbReference type="SMART" id="SM00421">
    <property type="entry name" value="HTH_LUXR"/>
    <property type="match status" value="1"/>
</dbReference>
<dbReference type="SUPFAM" id="SSF46894">
    <property type="entry name" value="C-terminal effector domain of the bipartite response regulators"/>
    <property type="match status" value="1"/>
</dbReference>
<keyword evidence="2" id="KW-0812">Transmembrane</keyword>
<name>A0A2S6I1M2_9BACT</name>